<name>A0A250X9H9_9CHLO</name>
<dbReference type="OrthoDB" id="497944at2759"/>
<gene>
    <name evidence="1" type="ORF">CEUSTIGMA_g7194.t1</name>
</gene>
<protein>
    <submittedName>
        <fullName evidence="1">Uncharacterized protein</fullName>
    </submittedName>
</protein>
<keyword evidence="2" id="KW-1185">Reference proteome</keyword>
<comment type="caution">
    <text evidence="1">The sequence shown here is derived from an EMBL/GenBank/DDBJ whole genome shotgun (WGS) entry which is preliminary data.</text>
</comment>
<evidence type="ECO:0000313" key="2">
    <source>
        <dbReference type="Proteomes" id="UP000232323"/>
    </source>
</evidence>
<evidence type="ECO:0000313" key="1">
    <source>
        <dbReference type="EMBL" id="GAX79753.1"/>
    </source>
</evidence>
<sequence length="328" mass="37191">MWLVAFFYIVFLLVLLCHVIPKWRMFTRRQARRHRIAGFLLLLWLISGGLELAIYRASPTIPPILYQTILGALGLATTLTAASDFSSHRKIRNPASGALDVQATITVYEMVEHSFYQGLNLVQILYLHALQLLTCCESRYHMSLKLCLLMLATAPWLVRSRFPINRFSANYRDSRSASTLIGVLYRMKKYQYLLYKHALLHGLNVTLALSRASCSENVTLATASGLKVSLPNSMDFRLYWISLNAAYVLEFFLQTLVKRGYMKQGVMLCLNQLLMVASTAPALWVLKHVSAYIAATSFVLNLLFGKGRGNDFVNVMLLLLPSYFLISF</sequence>
<dbReference type="EMBL" id="BEGY01000045">
    <property type="protein sequence ID" value="GAX79753.1"/>
    <property type="molecule type" value="Genomic_DNA"/>
</dbReference>
<reference evidence="1 2" key="1">
    <citation type="submission" date="2017-08" db="EMBL/GenBank/DDBJ databases">
        <title>Acidophilic green algal genome provides insights into adaptation to an acidic environment.</title>
        <authorList>
            <person name="Hirooka S."/>
            <person name="Hirose Y."/>
            <person name="Kanesaki Y."/>
            <person name="Higuchi S."/>
            <person name="Fujiwara T."/>
            <person name="Onuma R."/>
            <person name="Era A."/>
            <person name="Ohbayashi R."/>
            <person name="Uzuka A."/>
            <person name="Nozaki H."/>
            <person name="Yoshikawa H."/>
            <person name="Miyagishima S.Y."/>
        </authorList>
    </citation>
    <scope>NUCLEOTIDE SEQUENCE [LARGE SCALE GENOMIC DNA]</scope>
    <source>
        <strain evidence="1 2">NIES-2499</strain>
    </source>
</reference>
<accession>A0A250X9H9</accession>
<dbReference type="Proteomes" id="UP000232323">
    <property type="component" value="Unassembled WGS sequence"/>
</dbReference>
<organism evidence="1 2">
    <name type="scientific">Chlamydomonas eustigma</name>
    <dbReference type="NCBI Taxonomy" id="1157962"/>
    <lineage>
        <taxon>Eukaryota</taxon>
        <taxon>Viridiplantae</taxon>
        <taxon>Chlorophyta</taxon>
        <taxon>core chlorophytes</taxon>
        <taxon>Chlorophyceae</taxon>
        <taxon>CS clade</taxon>
        <taxon>Chlamydomonadales</taxon>
        <taxon>Chlamydomonadaceae</taxon>
        <taxon>Chlamydomonas</taxon>
    </lineage>
</organism>
<dbReference type="AlphaFoldDB" id="A0A250X9H9"/>
<proteinExistence type="predicted"/>